<feature type="domain" description="Coenzyme F420 hydrogenase/dehydrogenase beta subunit C-terminal" evidence="1">
    <location>
        <begin position="54"/>
        <end position="220"/>
    </location>
</feature>
<dbReference type="Proteomes" id="UP001055025">
    <property type="component" value="Unassembled WGS sequence"/>
</dbReference>
<protein>
    <recommendedName>
        <fullName evidence="1">Coenzyme F420 hydrogenase/dehydrogenase beta subunit C-terminal domain-containing protein</fullName>
    </recommendedName>
</protein>
<dbReference type="InterPro" id="IPR007525">
    <property type="entry name" value="FrhB_FdhB_C"/>
</dbReference>
<evidence type="ECO:0000313" key="2">
    <source>
        <dbReference type="EMBL" id="GJM56108.1"/>
    </source>
</evidence>
<organism evidence="2 3">
    <name type="scientific">Granulimonas faecalis</name>
    <dbReference type="NCBI Taxonomy" id="2894155"/>
    <lineage>
        <taxon>Bacteria</taxon>
        <taxon>Bacillati</taxon>
        <taxon>Actinomycetota</taxon>
        <taxon>Coriobacteriia</taxon>
        <taxon>Coriobacteriales</taxon>
        <taxon>Kribbibacteriaceae</taxon>
        <taxon>Granulimonas</taxon>
    </lineage>
</organism>
<keyword evidence="3" id="KW-1185">Reference proteome</keyword>
<reference evidence="2" key="1">
    <citation type="journal article" date="2022" name="Int. J. Syst. Evol. Microbiol.">
        <title>Granulimonas faecalis gen. nov., sp. nov., and Leptogranulimonas caecicola gen. nov., sp. nov., novel lactate-producing Atopobiaceae bacteria isolated from mouse intestines, and an emended description of the family Atopobiaceae.</title>
        <authorList>
            <person name="Morinaga K."/>
            <person name="Kusada H."/>
            <person name="Sakamoto S."/>
            <person name="Murakami T."/>
            <person name="Toyoda A."/>
            <person name="Mori H."/>
            <person name="Meng X.Y."/>
            <person name="Takashino M."/>
            <person name="Murotomi K."/>
            <person name="Tamaki H."/>
        </authorList>
    </citation>
    <scope>NUCLEOTIDE SEQUENCE</scope>
    <source>
        <strain evidence="2">OPF53</strain>
    </source>
</reference>
<sequence length="293" mass="31657">MVSGALFCDGGAAVCHGVTGDLDGLVAMRGSKYLQSSIDKDMYKDLKNRAKGGQTVLFTGTPCQVAGFNGALGEVSRLPNVYSMAVMCHGVPSPRLWREYLAWLVGAHSADVVKDIRFRDKEDGWGRSRVVVALDGGDTDDVSERFGENWFMRAFLGDACLRPSCYDCTYKSVSGSDLVVGDFWGFDAAGHGCQDPALGVSAVVENTEKGKTIISSVMDGAFMGEADYREVLEGNPALVKSPRPHPGKDAFMEELAAGTPVEVLMSRWSFEPTLSQVVARKVRGALRRISRLV</sequence>
<name>A0AAV5B5N0_9ACTN</name>
<evidence type="ECO:0000259" key="1">
    <source>
        <dbReference type="Pfam" id="PF04432"/>
    </source>
</evidence>
<dbReference type="AlphaFoldDB" id="A0AAV5B5N0"/>
<comment type="caution">
    <text evidence="2">The sequence shown here is derived from an EMBL/GenBank/DDBJ whole genome shotgun (WGS) entry which is preliminary data.</text>
</comment>
<proteinExistence type="predicted"/>
<accession>A0AAV5B5N0</accession>
<dbReference type="EMBL" id="BQKC01000001">
    <property type="protein sequence ID" value="GJM56108.1"/>
    <property type="molecule type" value="Genomic_DNA"/>
</dbReference>
<dbReference type="Pfam" id="PF04432">
    <property type="entry name" value="FrhB_FdhB_C"/>
    <property type="match status" value="1"/>
</dbReference>
<evidence type="ECO:0000313" key="3">
    <source>
        <dbReference type="Proteomes" id="UP001055025"/>
    </source>
</evidence>
<gene>
    <name evidence="2" type="ORF">ATOP_17630</name>
</gene>